<comment type="similarity">
    <text evidence="2 8">Belongs to the ComB family.</text>
</comment>
<dbReference type="Pfam" id="PF04029">
    <property type="entry name" value="2-ph_phosp"/>
    <property type="match status" value="1"/>
</dbReference>
<dbReference type="Gene3D" id="3.90.1560.10">
    <property type="entry name" value="ComB-like"/>
    <property type="match status" value="1"/>
</dbReference>
<dbReference type="PANTHER" id="PTHR37311:SF1">
    <property type="entry name" value="2-PHOSPHOSULFOLACTATE PHOSPHATASE-RELATED"/>
    <property type="match status" value="1"/>
</dbReference>
<dbReference type="HAMAP" id="MF_00490">
    <property type="entry name" value="ComB"/>
    <property type="match status" value="1"/>
</dbReference>
<evidence type="ECO:0000256" key="3">
    <source>
        <dbReference type="ARBA" id="ARBA00012953"/>
    </source>
</evidence>
<evidence type="ECO:0000256" key="4">
    <source>
        <dbReference type="ARBA" id="ARBA00021948"/>
    </source>
</evidence>
<comment type="caution">
    <text evidence="9">The sequence shown here is derived from an EMBL/GenBank/DDBJ whole genome shotgun (WGS) entry which is preliminary data.</text>
</comment>
<comment type="cofactor">
    <cofactor evidence="1 8">
        <name>Mg(2+)</name>
        <dbReference type="ChEBI" id="CHEBI:18420"/>
    </cofactor>
</comment>
<comment type="catalytic activity">
    <reaction evidence="7 8">
        <text>(2R)-O-phospho-3-sulfolactate + H2O = (2R)-3-sulfolactate + phosphate</text>
        <dbReference type="Rhea" id="RHEA:23416"/>
        <dbReference type="ChEBI" id="CHEBI:15377"/>
        <dbReference type="ChEBI" id="CHEBI:15597"/>
        <dbReference type="ChEBI" id="CHEBI:43474"/>
        <dbReference type="ChEBI" id="CHEBI:58738"/>
        <dbReference type="EC" id="3.1.3.71"/>
    </reaction>
</comment>
<accession>A0A937XDS0</accession>
<evidence type="ECO:0000313" key="9">
    <source>
        <dbReference type="EMBL" id="MBM3331177.1"/>
    </source>
</evidence>
<dbReference type="EC" id="3.1.3.71" evidence="3 8"/>
<protein>
    <recommendedName>
        <fullName evidence="4 8">Probable 2-phosphosulfolactate phosphatase</fullName>
        <ecNumber evidence="3 8">3.1.3.71</ecNumber>
    </recommendedName>
</protein>
<dbReference type="GO" id="GO:0050532">
    <property type="term" value="F:2-phosphosulfolactate phosphatase activity"/>
    <property type="evidence" value="ECO:0007669"/>
    <property type="project" value="UniProtKB-UniRule"/>
</dbReference>
<evidence type="ECO:0000256" key="5">
    <source>
        <dbReference type="ARBA" id="ARBA00022801"/>
    </source>
</evidence>
<evidence type="ECO:0000256" key="1">
    <source>
        <dbReference type="ARBA" id="ARBA00001946"/>
    </source>
</evidence>
<proteinExistence type="inferred from homology"/>
<dbReference type="GO" id="GO:0050545">
    <property type="term" value="F:sulfopyruvate decarboxylase activity"/>
    <property type="evidence" value="ECO:0007669"/>
    <property type="project" value="TreeGrafter"/>
</dbReference>
<keyword evidence="6 8" id="KW-0460">Magnesium</keyword>
<reference evidence="9" key="1">
    <citation type="submission" date="2019-03" db="EMBL/GenBank/DDBJ databases">
        <title>Lake Tanganyika Metagenome-Assembled Genomes (MAGs).</title>
        <authorList>
            <person name="Tran P."/>
        </authorList>
    </citation>
    <scope>NUCLEOTIDE SEQUENCE</scope>
    <source>
        <strain evidence="9">K_DeepCast_150m_m2_040</strain>
    </source>
</reference>
<dbReference type="InterPro" id="IPR036702">
    <property type="entry name" value="ComB-like_sf"/>
</dbReference>
<dbReference type="InterPro" id="IPR005238">
    <property type="entry name" value="ComB-like"/>
</dbReference>
<evidence type="ECO:0000256" key="2">
    <source>
        <dbReference type="ARBA" id="ARBA00009997"/>
    </source>
</evidence>
<keyword evidence="5 8" id="KW-0378">Hydrolase</keyword>
<dbReference type="EMBL" id="VGIR01000021">
    <property type="protein sequence ID" value="MBM3331177.1"/>
    <property type="molecule type" value="Genomic_DNA"/>
</dbReference>
<sequence length="237" mass="24829">MRIGVAPVPREFAGAESGSAVVVIDVFRASTTIAAALAGGARFVLPVADVEQAMRMSEPYDRNEVLLGGERECQRIDGFQLGNSPLEYTREAVAGKVVIFTTSNGTRALAVAKDAATVIVGSFVNFSAVADAVAGHEAVTVLCAGNNGRISLEDFICAGGLVNRLAKTEPRLDDAALAARAAYKNLKADLGRTLAATQHALRLADLGFRADLEFALKVDSLPIVPRLIEGRIVAPPA</sequence>
<dbReference type="SUPFAM" id="SSF142823">
    <property type="entry name" value="ComB-like"/>
    <property type="match status" value="1"/>
</dbReference>
<dbReference type="Proteomes" id="UP000779900">
    <property type="component" value="Unassembled WGS sequence"/>
</dbReference>
<dbReference type="GO" id="GO:0000287">
    <property type="term" value="F:magnesium ion binding"/>
    <property type="evidence" value="ECO:0007669"/>
    <property type="project" value="UniProtKB-UniRule"/>
</dbReference>
<dbReference type="AlphaFoldDB" id="A0A937XDS0"/>
<organism evidence="9 10">
    <name type="scientific">candidate division WOR-3 bacterium</name>
    <dbReference type="NCBI Taxonomy" id="2052148"/>
    <lineage>
        <taxon>Bacteria</taxon>
        <taxon>Bacteria division WOR-3</taxon>
    </lineage>
</organism>
<gene>
    <name evidence="8" type="primary">comB</name>
    <name evidence="9" type="ORF">FJY68_04905</name>
</gene>
<dbReference type="FunFam" id="3.90.1560.10:FF:000001">
    <property type="entry name" value="Probable 2-phosphosulfolactate phosphatase"/>
    <property type="match status" value="1"/>
</dbReference>
<evidence type="ECO:0000256" key="7">
    <source>
        <dbReference type="ARBA" id="ARBA00033711"/>
    </source>
</evidence>
<evidence type="ECO:0000256" key="6">
    <source>
        <dbReference type="ARBA" id="ARBA00022842"/>
    </source>
</evidence>
<evidence type="ECO:0000313" key="10">
    <source>
        <dbReference type="Proteomes" id="UP000779900"/>
    </source>
</evidence>
<dbReference type="PANTHER" id="PTHR37311">
    <property type="entry name" value="2-PHOSPHOSULFOLACTATE PHOSPHATASE-RELATED"/>
    <property type="match status" value="1"/>
</dbReference>
<evidence type="ECO:0000256" key="8">
    <source>
        <dbReference type="HAMAP-Rule" id="MF_00490"/>
    </source>
</evidence>
<name>A0A937XDS0_UNCW3</name>